<reference evidence="2 3" key="1">
    <citation type="submission" date="2019-02" db="EMBL/GenBank/DDBJ databases">
        <title>Deep-cultivation of Planctomycetes and their phenomic and genomic characterization uncovers novel biology.</title>
        <authorList>
            <person name="Wiegand S."/>
            <person name="Jogler M."/>
            <person name="Boedeker C."/>
            <person name="Pinto D."/>
            <person name="Vollmers J."/>
            <person name="Rivas-Marin E."/>
            <person name="Kohn T."/>
            <person name="Peeters S.H."/>
            <person name="Heuer A."/>
            <person name="Rast P."/>
            <person name="Oberbeckmann S."/>
            <person name="Bunk B."/>
            <person name="Jeske O."/>
            <person name="Meyerdierks A."/>
            <person name="Storesund J.E."/>
            <person name="Kallscheuer N."/>
            <person name="Luecker S."/>
            <person name="Lage O.M."/>
            <person name="Pohl T."/>
            <person name="Merkel B.J."/>
            <person name="Hornburger P."/>
            <person name="Mueller R.-W."/>
            <person name="Bruemmer F."/>
            <person name="Labrenz M."/>
            <person name="Spormann A.M."/>
            <person name="Op den Camp H."/>
            <person name="Overmann J."/>
            <person name="Amann R."/>
            <person name="Jetten M.S.M."/>
            <person name="Mascher T."/>
            <person name="Medema M.H."/>
            <person name="Devos D.P."/>
            <person name="Kaster A.-K."/>
            <person name="Ovreas L."/>
            <person name="Rohde M."/>
            <person name="Galperin M.Y."/>
            <person name="Jogler C."/>
        </authorList>
    </citation>
    <scope>NUCLEOTIDE SEQUENCE [LARGE SCALE GENOMIC DNA]</scope>
    <source>
        <strain evidence="2 3">Pan153</strain>
    </source>
</reference>
<gene>
    <name evidence="2" type="ORF">Pan153_21620</name>
</gene>
<proteinExistence type="predicted"/>
<accession>A0A518FMG0</accession>
<dbReference type="AlphaFoldDB" id="A0A518FMG0"/>
<dbReference type="OrthoDB" id="215418at2"/>
<feature type="domain" description="MoxR-vWA-beta-propeller ternary system" evidence="1">
    <location>
        <begin position="3"/>
        <end position="200"/>
    </location>
</feature>
<sequence length="221" mass="25175">MSYFATFLSSLFEDGHVLVPEIEPFSEEELSAGREVLCDFEAQYRLALPGGMPSFDLALSEQAAVLFYRACQFAVLRDAPPQQIDEEFSAMQKLPNTPEAHYAVDLVFRFLPDLFRLSKSMMENDPLVIYLKDWANRWPISSVGLKETVSPVQIDGFAKSPGMLRLYCDRILARNDVSRLDNPRVRTLVEASWGMYPELAPNIHTHIQHEVKQQDGSDHNH</sequence>
<dbReference type="EMBL" id="CP036317">
    <property type="protein sequence ID" value="QDV17509.1"/>
    <property type="molecule type" value="Genomic_DNA"/>
</dbReference>
<evidence type="ECO:0000259" key="1">
    <source>
        <dbReference type="Pfam" id="PF19920"/>
    </source>
</evidence>
<evidence type="ECO:0000313" key="3">
    <source>
        <dbReference type="Proteomes" id="UP000320839"/>
    </source>
</evidence>
<dbReference type="InterPro" id="IPR045549">
    <property type="entry name" value="bpX4"/>
</dbReference>
<dbReference type="RefSeq" id="WP_145455513.1">
    <property type="nucleotide sequence ID" value="NZ_CP036317.1"/>
</dbReference>
<dbReference type="Pfam" id="PF19920">
    <property type="entry name" value="bpX4"/>
    <property type="match status" value="1"/>
</dbReference>
<dbReference type="Proteomes" id="UP000320839">
    <property type="component" value="Chromosome"/>
</dbReference>
<name>A0A518FMG0_9PLAN</name>
<evidence type="ECO:0000313" key="2">
    <source>
        <dbReference type="EMBL" id="QDV17509.1"/>
    </source>
</evidence>
<organism evidence="2 3">
    <name type="scientific">Gimesia panareensis</name>
    <dbReference type="NCBI Taxonomy" id="2527978"/>
    <lineage>
        <taxon>Bacteria</taxon>
        <taxon>Pseudomonadati</taxon>
        <taxon>Planctomycetota</taxon>
        <taxon>Planctomycetia</taxon>
        <taxon>Planctomycetales</taxon>
        <taxon>Planctomycetaceae</taxon>
        <taxon>Gimesia</taxon>
    </lineage>
</organism>
<protein>
    <recommendedName>
        <fullName evidence="1">MoxR-vWA-beta-propeller ternary system domain-containing protein</fullName>
    </recommendedName>
</protein>